<dbReference type="SUPFAM" id="SSF82693">
    <property type="entry name" value="Multidrug efflux transporter AcrB pore domain, PN1, PN2, PC1 and PC2 subdomains"/>
    <property type="match status" value="3"/>
</dbReference>
<dbReference type="Gene3D" id="3.30.70.1430">
    <property type="entry name" value="Multidrug efflux transporter AcrB pore domain"/>
    <property type="match status" value="2"/>
</dbReference>
<dbReference type="SUPFAM" id="SSF82866">
    <property type="entry name" value="Multidrug efflux transporter AcrB transmembrane domain"/>
    <property type="match status" value="2"/>
</dbReference>
<sequence length="1056" mass="112032">MISEFCIRRPVATLLMSFALVLGGLFAYKFLPVAALPSAEFPVVNVSAQLPGASPQTMATAVATPLIKQFATIAGIDSISTVNSLGSTSIAIQFVLNRDIDAAAADVQAAIARTQRTLPPEMTSPPSYRKVNPADAPILLMALTSEVVPLTDLDAFAQNVISPSLSTLDGVAQVAIYGSQKYAVRIQIDPTALAARGIAIDQLQTAVANANSNTPLGTLSNDRQQLTITADTQLDNAAAFSDLIIATRDGHPVRLGDVTRVIDSVEVTRTASWYNGARAILLAVQRQPDANTVEVVDRVKAMLPSFDSQLPASATIKLLNDRSTSIRAAVSDVEFTLALTIVLVVLVIFLFLRRVTATVIPAVAVPISLIATLGVMYLAGFSVDNISLMGLTLAVGLVVDDAIVMLENIFRHMEEDGLSAYDAALKGSREIGFTIISISISLVAVFIPVLLMGGVVGRIFNDVAVVVTVAILASMFVSLTLTPMLCSRLLSAPHRGQWPPVDASDTATEGGVFLRGYNHALVFCLKHRLLVVLVFLASSALSVWLLLNSPKGFFPQEDIGQLSVSTEAREDISFDAMTKLQAQVADVFTKSPYVANVASSVGAGGSGGSNALNAGRLFVELKPKSERPPLETVLSDLRRQLAEVPGINTYMVPVQNLRIGARSSKSQYQLIVQALDTDTTDVWGQKLADAMSAVHGTFVDVTTDLSNNALQATLVVDRDKAAMLGIDAETLRSTLYSGFGTEQISTIFGSADSYQVILELDPKIEWSPERVLSLRVRTASGSLVPLGAFARVDRTAGPLTVNQLGQLPAVTISYNLPKGVALGDSVREIDALKESIGMPKTVATTFAGTAKTFQDSLANQGLLIGGAILTIYIVLGILYESFVHPLTILTGLPSAVVGALVALWLAGMDLSVIAIIGILMLIGIVKKNGIMMIDVALELRREGKTALESIHRACLMRFRPIMMTTLAALMGTIPIALGTGASAELRQPLGVAVVGGLVASQALTLFITPVIYLYMESFSGWLLSLAPKREAGAPQDEAAEQPLVSEPKKQPRAAAE</sequence>
<dbReference type="PANTHER" id="PTHR32063:SF21">
    <property type="entry name" value="MULTIDRUG RESISTANCE PROTEIN MDTB"/>
    <property type="match status" value="1"/>
</dbReference>
<protein>
    <submittedName>
        <fullName evidence="3">Hydrophobic/amphiphilic exporter-1, HAE1 family</fullName>
    </submittedName>
</protein>
<organism evidence="3 4">
    <name type="scientific">Neomesorhizobium albiziae</name>
    <dbReference type="NCBI Taxonomy" id="335020"/>
    <lineage>
        <taxon>Bacteria</taxon>
        <taxon>Pseudomonadati</taxon>
        <taxon>Pseudomonadota</taxon>
        <taxon>Alphaproteobacteria</taxon>
        <taxon>Hyphomicrobiales</taxon>
        <taxon>Phyllobacteriaceae</taxon>
        <taxon>Neomesorhizobium</taxon>
    </lineage>
</organism>
<feature type="transmembrane region" description="Helical" evidence="2">
    <location>
        <begin position="431"/>
        <end position="451"/>
    </location>
</feature>
<feature type="region of interest" description="Disordered" evidence="1">
    <location>
        <begin position="1033"/>
        <end position="1056"/>
    </location>
</feature>
<evidence type="ECO:0000256" key="1">
    <source>
        <dbReference type="SAM" id="MobiDB-lite"/>
    </source>
</evidence>
<keyword evidence="2" id="KW-0472">Membrane</keyword>
<feature type="transmembrane region" description="Helical" evidence="2">
    <location>
        <begin position="958"/>
        <end position="977"/>
    </location>
</feature>
<dbReference type="Proteomes" id="UP000323300">
    <property type="component" value="Unassembled WGS sequence"/>
</dbReference>
<name>A0A1I3VDD4_9HYPH</name>
<keyword evidence="2" id="KW-0812">Transmembrane</keyword>
<proteinExistence type="predicted"/>
<dbReference type="InterPro" id="IPR001036">
    <property type="entry name" value="Acrflvin-R"/>
</dbReference>
<feature type="transmembrane region" description="Helical" evidence="2">
    <location>
        <begin position="463"/>
        <end position="486"/>
    </location>
</feature>
<accession>A0A1I3VDD4</accession>
<keyword evidence="2" id="KW-1133">Transmembrane helix</keyword>
<dbReference type="GO" id="GO:0042910">
    <property type="term" value="F:xenobiotic transmembrane transporter activity"/>
    <property type="evidence" value="ECO:0007669"/>
    <property type="project" value="TreeGrafter"/>
</dbReference>
<dbReference type="Gene3D" id="3.30.70.1320">
    <property type="entry name" value="Multidrug efflux transporter AcrB pore domain like"/>
    <property type="match status" value="1"/>
</dbReference>
<dbReference type="GO" id="GO:0005886">
    <property type="term" value="C:plasma membrane"/>
    <property type="evidence" value="ECO:0007669"/>
    <property type="project" value="TreeGrafter"/>
</dbReference>
<dbReference type="EMBL" id="FOSL01000001">
    <property type="protein sequence ID" value="SFJ92151.1"/>
    <property type="molecule type" value="Genomic_DNA"/>
</dbReference>
<feature type="transmembrane region" description="Helical" evidence="2">
    <location>
        <begin position="359"/>
        <end position="380"/>
    </location>
</feature>
<feature type="transmembrane region" description="Helical" evidence="2">
    <location>
        <begin position="912"/>
        <end position="937"/>
    </location>
</feature>
<dbReference type="AlphaFoldDB" id="A0A1I3VDD4"/>
<feature type="transmembrane region" description="Helical" evidence="2">
    <location>
        <begin position="989"/>
        <end position="1014"/>
    </location>
</feature>
<evidence type="ECO:0000256" key="2">
    <source>
        <dbReference type="SAM" id="Phobius"/>
    </source>
</evidence>
<dbReference type="SUPFAM" id="SSF82714">
    <property type="entry name" value="Multidrug efflux transporter AcrB TolC docking domain, DN and DC subdomains"/>
    <property type="match status" value="2"/>
</dbReference>
<feature type="transmembrane region" description="Helical" evidence="2">
    <location>
        <begin position="861"/>
        <end position="879"/>
    </location>
</feature>
<dbReference type="PANTHER" id="PTHR32063">
    <property type="match status" value="1"/>
</dbReference>
<keyword evidence="4" id="KW-1185">Reference proteome</keyword>
<dbReference type="InterPro" id="IPR027463">
    <property type="entry name" value="AcrB_DN_DC_subdom"/>
</dbReference>
<dbReference type="OrthoDB" id="9807350at2"/>
<feature type="transmembrane region" description="Helical" evidence="2">
    <location>
        <begin position="529"/>
        <end position="547"/>
    </location>
</feature>
<dbReference type="PRINTS" id="PR00702">
    <property type="entry name" value="ACRIFLAVINRP"/>
</dbReference>
<gene>
    <name evidence="3" type="ORF">SAMN04488498_101311</name>
</gene>
<dbReference type="Pfam" id="PF00873">
    <property type="entry name" value="ACR_tran"/>
    <property type="match status" value="1"/>
</dbReference>
<dbReference type="Gene3D" id="3.30.70.1440">
    <property type="entry name" value="Multidrug efflux transporter AcrB pore domain"/>
    <property type="match status" value="1"/>
</dbReference>
<reference evidence="3 4" key="1">
    <citation type="submission" date="2016-10" db="EMBL/GenBank/DDBJ databases">
        <authorList>
            <person name="Varghese N."/>
            <person name="Submissions S."/>
        </authorList>
    </citation>
    <scope>NUCLEOTIDE SEQUENCE [LARGE SCALE GENOMIC DNA]</scope>
    <source>
        <strain evidence="3 4">DSM 21822</strain>
    </source>
</reference>
<feature type="transmembrane region" description="Helical" evidence="2">
    <location>
        <begin position="335"/>
        <end position="352"/>
    </location>
</feature>
<dbReference type="Gene3D" id="3.30.2090.10">
    <property type="entry name" value="Multidrug efflux transporter AcrB TolC docking domain, DN and DC subdomains"/>
    <property type="match status" value="2"/>
</dbReference>
<evidence type="ECO:0000313" key="3">
    <source>
        <dbReference type="EMBL" id="SFJ92151.1"/>
    </source>
</evidence>
<evidence type="ECO:0000313" key="4">
    <source>
        <dbReference type="Proteomes" id="UP000323300"/>
    </source>
</evidence>
<dbReference type="RefSeq" id="WP_149757563.1">
    <property type="nucleotide sequence ID" value="NZ_BSPE01000002.1"/>
</dbReference>
<dbReference type="Gene3D" id="1.20.1640.10">
    <property type="entry name" value="Multidrug efflux transporter AcrB transmembrane domain"/>
    <property type="match status" value="2"/>
</dbReference>